<organism evidence="2 3">
    <name type="scientific">Alloalcanivorax marinus</name>
    <dbReference type="NCBI Taxonomy" id="1177169"/>
    <lineage>
        <taxon>Bacteria</taxon>
        <taxon>Pseudomonadati</taxon>
        <taxon>Pseudomonadota</taxon>
        <taxon>Gammaproteobacteria</taxon>
        <taxon>Oceanospirillales</taxon>
        <taxon>Alcanivoracaceae</taxon>
        <taxon>Alloalcanivorax</taxon>
    </lineage>
</organism>
<dbReference type="EMBL" id="JAJGNA010000047">
    <property type="protein sequence ID" value="MCC4310591.1"/>
    <property type="molecule type" value="Genomic_DNA"/>
</dbReference>
<evidence type="ECO:0000313" key="2">
    <source>
        <dbReference type="EMBL" id="MCC4310591.1"/>
    </source>
</evidence>
<feature type="transmembrane region" description="Helical" evidence="1">
    <location>
        <begin position="7"/>
        <end position="29"/>
    </location>
</feature>
<keyword evidence="1" id="KW-0812">Transmembrane</keyword>
<proteinExistence type="predicted"/>
<gene>
    <name evidence="2" type="ORF">LL252_18670</name>
</gene>
<dbReference type="RefSeq" id="WP_008930547.1">
    <property type="nucleotide sequence ID" value="NZ_JAJGNA010000047.1"/>
</dbReference>
<dbReference type="Pfam" id="PF14248">
    <property type="entry name" value="DUF4345"/>
    <property type="match status" value="1"/>
</dbReference>
<sequence>MNKAAKIFLVLNAIAFMLIGIKTTIDPVASLASQDLSPQSITAANELRSIYGGMHFTFGCMMLAGALMASLTRHALWFCAAFLGGLVAGRLSSLILDGQPNDFVMFLLVFESVVLLCALILQHGIRGDSTPKSG</sequence>
<dbReference type="Proteomes" id="UP001108027">
    <property type="component" value="Unassembled WGS sequence"/>
</dbReference>
<dbReference type="InterPro" id="IPR025597">
    <property type="entry name" value="DUF4345"/>
</dbReference>
<protein>
    <submittedName>
        <fullName evidence="2">DUF4345 domain-containing protein</fullName>
    </submittedName>
</protein>
<dbReference type="AlphaFoldDB" id="A0A9Q3YQ42"/>
<feature type="transmembrane region" description="Helical" evidence="1">
    <location>
        <begin position="49"/>
        <end position="68"/>
    </location>
</feature>
<keyword evidence="1" id="KW-1133">Transmembrane helix</keyword>
<comment type="caution">
    <text evidence="2">The sequence shown here is derived from an EMBL/GenBank/DDBJ whole genome shotgun (WGS) entry which is preliminary data.</text>
</comment>
<accession>A0A9Q3YQ42</accession>
<evidence type="ECO:0000256" key="1">
    <source>
        <dbReference type="SAM" id="Phobius"/>
    </source>
</evidence>
<reference evidence="2" key="1">
    <citation type="submission" date="2021-10" db="EMBL/GenBank/DDBJ databases">
        <title>The diversity and Nitrogen Metabolism of Culturable Nitrate-Utilizing Bacteria Within the Oxygen Minimum Zone of the Changjiang (Yangtze River)Estuary.</title>
        <authorList>
            <person name="Zhang D."/>
            <person name="Zheng J."/>
            <person name="Liu S."/>
            <person name="He W."/>
        </authorList>
    </citation>
    <scope>NUCLEOTIDE SEQUENCE</scope>
    <source>
        <strain evidence="2">FXH-223</strain>
    </source>
</reference>
<name>A0A9Q3YQ42_9GAMM</name>
<feature type="transmembrane region" description="Helical" evidence="1">
    <location>
        <begin position="102"/>
        <end position="121"/>
    </location>
</feature>
<evidence type="ECO:0000313" key="3">
    <source>
        <dbReference type="Proteomes" id="UP001108027"/>
    </source>
</evidence>
<keyword evidence="3" id="KW-1185">Reference proteome</keyword>
<feature type="transmembrane region" description="Helical" evidence="1">
    <location>
        <begin position="75"/>
        <end position="96"/>
    </location>
</feature>
<keyword evidence="1" id="KW-0472">Membrane</keyword>